<evidence type="ECO:0000313" key="1">
    <source>
        <dbReference type="EMBL" id="KFM63253.1"/>
    </source>
</evidence>
<accession>A0A087TDR4</accession>
<dbReference type="EMBL" id="KK114763">
    <property type="protein sequence ID" value="KFM63253.1"/>
    <property type="molecule type" value="Genomic_DNA"/>
</dbReference>
<evidence type="ECO:0000313" key="2">
    <source>
        <dbReference type="Proteomes" id="UP000054359"/>
    </source>
</evidence>
<sequence>MFDEDYIAIEAEIVEPSEPEFGLVTPTPVQLLNSTVRFCTTNY</sequence>
<feature type="non-terminal residue" evidence="1">
    <location>
        <position position="43"/>
    </location>
</feature>
<dbReference type="Proteomes" id="UP000054359">
    <property type="component" value="Unassembled WGS sequence"/>
</dbReference>
<proteinExistence type="predicted"/>
<dbReference type="AlphaFoldDB" id="A0A087TDR4"/>
<keyword evidence="2" id="KW-1185">Reference proteome</keyword>
<name>A0A087TDR4_STEMI</name>
<protein>
    <submittedName>
        <fullName evidence="1">Uncharacterized protein</fullName>
    </submittedName>
</protein>
<reference evidence="1 2" key="1">
    <citation type="submission" date="2013-11" db="EMBL/GenBank/DDBJ databases">
        <title>Genome sequencing of Stegodyphus mimosarum.</title>
        <authorList>
            <person name="Bechsgaard J."/>
        </authorList>
    </citation>
    <scope>NUCLEOTIDE SEQUENCE [LARGE SCALE GENOMIC DNA]</scope>
</reference>
<organism evidence="1 2">
    <name type="scientific">Stegodyphus mimosarum</name>
    <name type="common">African social velvet spider</name>
    <dbReference type="NCBI Taxonomy" id="407821"/>
    <lineage>
        <taxon>Eukaryota</taxon>
        <taxon>Metazoa</taxon>
        <taxon>Ecdysozoa</taxon>
        <taxon>Arthropoda</taxon>
        <taxon>Chelicerata</taxon>
        <taxon>Arachnida</taxon>
        <taxon>Araneae</taxon>
        <taxon>Araneomorphae</taxon>
        <taxon>Entelegynae</taxon>
        <taxon>Eresoidea</taxon>
        <taxon>Eresidae</taxon>
        <taxon>Stegodyphus</taxon>
    </lineage>
</organism>
<gene>
    <name evidence="1" type="ORF">X975_05044</name>
</gene>